<dbReference type="InterPro" id="IPR037225">
    <property type="entry name" value="Nuo51_FMN-bd_sf"/>
</dbReference>
<evidence type="ECO:0000256" key="6">
    <source>
        <dbReference type="ARBA" id="ARBA00023004"/>
    </source>
</evidence>
<evidence type="ECO:0000313" key="10">
    <source>
        <dbReference type="EMBL" id="WMT80198.1"/>
    </source>
</evidence>
<evidence type="ECO:0000256" key="8">
    <source>
        <dbReference type="HAMAP-Rule" id="MF_00461"/>
    </source>
</evidence>
<sequence>MFKSFHGGIHPKDNKQLSSEVPIEIAPIPKKVVIPIRQHIGAEAVPVVEKGDIVKKGQLIAKQQGFVSSNIHSSICGEVVDICSYNNGVSGKCLSVIIESNGEDEWENDTLVNRDYEKLDASELKQIIQDLGVVGMGGATFPTHVKLSPNKKVDTLIINGAECEPYLNADNRILVEYTEKVIKGTKIAMKILGVTKGYIGVEDNKKEAIEKLKEELLRINEGKTDIEIVQLPTKYPQGAEKMLIKAITGREVPSGGLPADVSVVVQNVGTIAAICDAVCSGKPVIERVVTVSGGGVAHPKNLLLKIGTTFEDAISYCGGVKEEYKKVIMGGPMMGFAEYTLDIPVVKGTSGILLLTEKETNIQKQYPCIKCGRCVQACPIGLLPCTLANLSDKDAYLLAKEEYNLLDCIECGSCAYSCPAKRKIVQSIRYAKRQCHTQGNKK</sequence>
<evidence type="ECO:0000256" key="1">
    <source>
        <dbReference type="ARBA" id="ARBA00022448"/>
    </source>
</evidence>
<evidence type="ECO:0000256" key="5">
    <source>
        <dbReference type="ARBA" id="ARBA00022982"/>
    </source>
</evidence>
<evidence type="ECO:0000256" key="7">
    <source>
        <dbReference type="ARBA" id="ARBA00023014"/>
    </source>
</evidence>
<keyword evidence="8" id="KW-0472">Membrane</keyword>
<gene>
    <name evidence="10" type="primary">rnfC_1</name>
    <name evidence="8" type="synonym">rnfC</name>
    <name evidence="10" type="ORF">TEMA_05110</name>
</gene>
<evidence type="ECO:0000256" key="2">
    <source>
        <dbReference type="ARBA" id="ARBA00022485"/>
    </source>
</evidence>
<dbReference type="InterPro" id="IPR026902">
    <property type="entry name" value="RnfC_N"/>
</dbReference>
<evidence type="ECO:0000313" key="11">
    <source>
        <dbReference type="Proteomes" id="UP001235030"/>
    </source>
</evidence>
<dbReference type="PANTHER" id="PTHR43034">
    <property type="entry name" value="ION-TRANSLOCATING OXIDOREDUCTASE COMPLEX SUBUNIT C"/>
    <property type="match status" value="1"/>
</dbReference>
<dbReference type="InterPro" id="IPR010208">
    <property type="entry name" value="Ion_transpt_RnfC/RsxC"/>
</dbReference>
<feature type="binding site" evidence="8">
    <location>
        <position position="418"/>
    </location>
    <ligand>
        <name>[4Fe-4S] cluster</name>
        <dbReference type="ChEBI" id="CHEBI:49883"/>
        <label>1</label>
    </ligand>
</feature>
<evidence type="ECO:0000256" key="4">
    <source>
        <dbReference type="ARBA" id="ARBA00022737"/>
    </source>
</evidence>
<keyword evidence="2 8" id="KW-0004">4Fe-4S</keyword>
<dbReference type="InterPro" id="IPR017900">
    <property type="entry name" value="4Fe4S_Fe_S_CS"/>
</dbReference>
<dbReference type="Pfam" id="PF12838">
    <property type="entry name" value="Fer4_7"/>
    <property type="match status" value="1"/>
</dbReference>
<dbReference type="InterPro" id="IPR011538">
    <property type="entry name" value="Nuo51_FMN-bd"/>
</dbReference>
<dbReference type="Gene3D" id="3.10.20.600">
    <property type="match status" value="1"/>
</dbReference>
<feature type="binding site" evidence="8">
    <location>
        <position position="368"/>
    </location>
    <ligand>
        <name>[4Fe-4S] cluster</name>
        <dbReference type="ChEBI" id="CHEBI:49883"/>
        <label>1</label>
    </ligand>
</feature>
<keyword evidence="8" id="KW-1278">Translocase</keyword>
<organism evidence="10 11">
    <name type="scientific">Terrisporobacter mayombei</name>
    <dbReference type="NCBI Taxonomy" id="1541"/>
    <lineage>
        <taxon>Bacteria</taxon>
        <taxon>Bacillati</taxon>
        <taxon>Bacillota</taxon>
        <taxon>Clostridia</taxon>
        <taxon>Peptostreptococcales</taxon>
        <taxon>Peptostreptococcaceae</taxon>
        <taxon>Terrisporobacter</taxon>
    </lineage>
</organism>
<evidence type="ECO:0000256" key="3">
    <source>
        <dbReference type="ARBA" id="ARBA00022723"/>
    </source>
</evidence>
<name>A0ABY9PWW9_9FIRM</name>
<dbReference type="EC" id="7.-.-.-" evidence="8"/>
<keyword evidence="7 8" id="KW-0411">Iron-sulfur</keyword>
<keyword evidence="11" id="KW-1185">Reference proteome</keyword>
<comment type="subcellular location">
    <subcellularLocation>
        <location evidence="8">Cell membrane</location>
        <topology evidence="8">Peripheral membrane protein</topology>
    </subcellularLocation>
</comment>
<dbReference type="PROSITE" id="PS51379">
    <property type="entry name" value="4FE4S_FER_2"/>
    <property type="match status" value="2"/>
</dbReference>
<feature type="binding site" evidence="8">
    <location>
        <position position="378"/>
    </location>
    <ligand>
        <name>[4Fe-4S] cluster</name>
        <dbReference type="ChEBI" id="CHEBI:49883"/>
        <label>2</label>
    </ligand>
</feature>
<dbReference type="Gene3D" id="3.40.50.11540">
    <property type="entry name" value="NADH-ubiquinone oxidoreductase 51kDa subunit"/>
    <property type="match status" value="1"/>
</dbReference>
<dbReference type="PANTHER" id="PTHR43034:SF2">
    <property type="entry name" value="ION-TRANSLOCATING OXIDOREDUCTASE COMPLEX SUBUNIT C"/>
    <property type="match status" value="1"/>
</dbReference>
<accession>A0ABY9PWW9</accession>
<keyword evidence="8" id="KW-1003">Cell membrane</keyword>
<dbReference type="NCBIfam" id="TIGR01945">
    <property type="entry name" value="rnfC"/>
    <property type="match status" value="1"/>
</dbReference>
<proteinExistence type="inferred from homology"/>
<dbReference type="EMBL" id="CP101637">
    <property type="protein sequence ID" value="WMT80198.1"/>
    <property type="molecule type" value="Genomic_DNA"/>
</dbReference>
<comment type="subunit">
    <text evidence="8">The complex is composed of six subunits: RnfA, RnfB, RnfC, RnfD, RnfE and RnfG.</text>
</comment>
<reference evidence="10 11" key="1">
    <citation type="submission" date="2022-07" db="EMBL/GenBank/DDBJ databases">
        <title>Genome sequence of Terrisporobacter mayombei DSM6539.</title>
        <authorList>
            <person name="Boeer T."/>
            <person name="Bengelsdorf F.R."/>
            <person name="Daniel R."/>
            <person name="Poehlein A."/>
        </authorList>
    </citation>
    <scope>NUCLEOTIDE SEQUENCE [LARGE SCALE GENOMIC DNA]</scope>
    <source>
        <strain evidence="10 11">DSM 6539</strain>
    </source>
</reference>
<feature type="binding site" evidence="8">
    <location>
        <position position="414"/>
    </location>
    <ligand>
        <name>[4Fe-4S] cluster</name>
        <dbReference type="ChEBI" id="CHEBI:49883"/>
        <label>2</label>
    </ligand>
</feature>
<feature type="binding site" evidence="8">
    <location>
        <position position="411"/>
    </location>
    <ligand>
        <name>[4Fe-4S] cluster</name>
        <dbReference type="ChEBI" id="CHEBI:49883"/>
        <label>2</label>
    </ligand>
</feature>
<evidence type="ECO:0000259" key="9">
    <source>
        <dbReference type="PROSITE" id="PS51379"/>
    </source>
</evidence>
<keyword evidence="3 8" id="KW-0479">Metal-binding</keyword>
<dbReference type="Gene3D" id="3.30.70.20">
    <property type="match status" value="1"/>
</dbReference>
<comment type="function">
    <text evidence="8">Part of a membrane-bound complex that couples electron transfer with translocation of ions across the membrane.</text>
</comment>
<feature type="domain" description="4Fe-4S ferredoxin-type" evidence="9">
    <location>
        <begin position="358"/>
        <end position="388"/>
    </location>
</feature>
<dbReference type="SUPFAM" id="SSF46548">
    <property type="entry name" value="alpha-helical ferredoxin"/>
    <property type="match status" value="1"/>
</dbReference>
<feature type="domain" description="4Fe-4S ferredoxin-type" evidence="9">
    <location>
        <begin position="399"/>
        <end position="428"/>
    </location>
</feature>
<dbReference type="PROSITE" id="PS00198">
    <property type="entry name" value="4FE4S_FER_1"/>
    <property type="match status" value="1"/>
</dbReference>
<dbReference type="NCBIfam" id="NF003454">
    <property type="entry name" value="PRK05035.1"/>
    <property type="match status" value="1"/>
</dbReference>
<dbReference type="SUPFAM" id="SSF142019">
    <property type="entry name" value="Nqo1 FMN-binding domain-like"/>
    <property type="match status" value="1"/>
</dbReference>
<protein>
    <recommendedName>
        <fullName evidence="8">Ion-translocating oxidoreductase complex subunit C</fullName>
        <ecNumber evidence="8">7.-.-.-</ecNumber>
    </recommendedName>
    <alternativeName>
        <fullName evidence="8">Rnf electron transport complex subunit C</fullName>
    </alternativeName>
</protein>
<dbReference type="RefSeq" id="WP_228104456.1">
    <property type="nucleotide sequence ID" value="NZ_CP101637.1"/>
</dbReference>
<dbReference type="InterPro" id="IPR017896">
    <property type="entry name" value="4Fe4S_Fe-S-bd"/>
</dbReference>
<dbReference type="HAMAP" id="MF_00461">
    <property type="entry name" value="RsxC_RnfC"/>
    <property type="match status" value="1"/>
</dbReference>
<dbReference type="Pfam" id="PF01512">
    <property type="entry name" value="Complex1_51K"/>
    <property type="match status" value="1"/>
</dbReference>
<keyword evidence="6 8" id="KW-0408">Iron</keyword>
<keyword evidence="1 8" id="KW-0813">Transport</keyword>
<comment type="cofactor">
    <cofactor evidence="8">
        <name>[4Fe-4S] cluster</name>
        <dbReference type="ChEBI" id="CHEBI:49883"/>
    </cofactor>
    <text evidence="8">Binds 2 [4Fe-4S] clusters per subunit.</text>
</comment>
<dbReference type="InterPro" id="IPR019554">
    <property type="entry name" value="Soluble_ligand-bd"/>
</dbReference>
<dbReference type="Pfam" id="PF10531">
    <property type="entry name" value="SLBB"/>
    <property type="match status" value="1"/>
</dbReference>
<feature type="binding site" evidence="8">
    <location>
        <position position="374"/>
    </location>
    <ligand>
        <name>[4Fe-4S] cluster</name>
        <dbReference type="ChEBI" id="CHEBI:49883"/>
        <label>1</label>
    </ligand>
</feature>
<feature type="binding site" evidence="8">
    <location>
        <position position="371"/>
    </location>
    <ligand>
        <name>[4Fe-4S] cluster</name>
        <dbReference type="ChEBI" id="CHEBI:49883"/>
        <label>1</label>
    </ligand>
</feature>
<keyword evidence="4 8" id="KW-0677">Repeat</keyword>
<keyword evidence="5 8" id="KW-0249">Electron transport</keyword>
<dbReference type="Proteomes" id="UP001235030">
    <property type="component" value="Chromosome"/>
</dbReference>
<feature type="binding site" evidence="8">
    <location>
        <position position="408"/>
    </location>
    <ligand>
        <name>[4Fe-4S] cluster</name>
        <dbReference type="ChEBI" id="CHEBI:49883"/>
        <label>2</label>
    </ligand>
</feature>
<comment type="similarity">
    <text evidence="8">Belongs to the 4Fe4S bacterial-type ferredoxin family. RnfC subfamily.</text>
</comment>
<dbReference type="Pfam" id="PF13375">
    <property type="entry name" value="RnfC_N"/>
    <property type="match status" value="1"/>
</dbReference>